<dbReference type="InterPro" id="IPR040221">
    <property type="entry name" value="CDCA7/CDA7L"/>
</dbReference>
<keyword evidence="4" id="KW-1017">Isopeptide bond</keyword>
<dbReference type="GO" id="GO:0005737">
    <property type="term" value="C:cytoplasm"/>
    <property type="evidence" value="ECO:0007669"/>
    <property type="project" value="UniProtKB-SubCell"/>
</dbReference>
<dbReference type="AlphaFoldDB" id="A0A251SZM9"/>
<sequence>MVTMNNNNIQETTPTASSDYEKCREERIKENLERMQKLGIYDLSLKMKSVKPNSYRKNNKLLSNNQIKTPDNRCIPPLPSSVPTRRSSRLQSTPAVSYAEVDVSKPGKNVDDLLMSKNPRPEVYTEEHEKLLGEAKTEWTLFVDGYGKDGKRIYDQVRGKTCHQCRQKTLGHRTHCIQCNLVQGQFCGDCLYMRYGENVLEAKQNPDWICPVCRGICNCSLCRQAKGWAATGMLYRKISSQGYKSVAHYLIQTRRSDPNIETNEKSDTQVCAKRSLPFSKEEGVAEGVAEKSENVELKEKNPEEEVNNEKPPELQSTDKSEAILAKNESFESNDKNLEAEVNSDEKPPELQSSDKSETEVNEGENEKSELTNGEDKVNNTIEEVKTVVLTPETKPGSRKKRCSIVLGDSIAGRLRSRRARA</sequence>
<dbReference type="OMA" id="HRTHCIQ"/>
<feature type="compositionally biased region" description="Basic and acidic residues" evidence="10">
    <location>
        <begin position="282"/>
        <end position="321"/>
    </location>
</feature>
<reference evidence="12 14" key="1">
    <citation type="journal article" date="2017" name="Nature">
        <title>The sunflower genome provides insights into oil metabolism, flowering and Asterid evolution.</title>
        <authorList>
            <person name="Badouin H."/>
            <person name="Gouzy J."/>
            <person name="Grassa C.J."/>
            <person name="Murat F."/>
            <person name="Staton S.E."/>
            <person name="Cottret L."/>
            <person name="Lelandais-Briere C."/>
            <person name="Owens G.L."/>
            <person name="Carrere S."/>
            <person name="Mayjonade B."/>
            <person name="Legrand L."/>
            <person name="Gill N."/>
            <person name="Kane N.C."/>
            <person name="Bowers J.E."/>
            <person name="Hubner S."/>
            <person name="Bellec A."/>
            <person name="Berard A."/>
            <person name="Berges H."/>
            <person name="Blanchet N."/>
            <person name="Boniface M.C."/>
            <person name="Brunel D."/>
            <person name="Catrice O."/>
            <person name="Chaidir N."/>
            <person name="Claudel C."/>
            <person name="Donnadieu C."/>
            <person name="Faraut T."/>
            <person name="Fievet G."/>
            <person name="Helmstetter N."/>
            <person name="King M."/>
            <person name="Knapp S.J."/>
            <person name="Lai Z."/>
            <person name="Le Paslier M.C."/>
            <person name="Lippi Y."/>
            <person name="Lorenzon L."/>
            <person name="Mandel J.R."/>
            <person name="Marage G."/>
            <person name="Marchand G."/>
            <person name="Marquand E."/>
            <person name="Bret-Mestries E."/>
            <person name="Morien E."/>
            <person name="Nambeesan S."/>
            <person name="Nguyen T."/>
            <person name="Pegot-Espagnet P."/>
            <person name="Pouilly N."/>
            <person name="Raftis F."/>
            <person name="Sallet E."/>
            <person name="Schiex T."/>
            <person name="Thomas J."/>
            <person name="Vandecasteele C."/>
            <person name="Vares D."/>
            <person name="Vear F."/>
            <person name="Vautrin S."/>
            <person name="Crespi M."/>
            <person name="Mangin B."/>
            <person name="Burke J.M."/>
            <person name="Salse J."/>
            <person name="Munos S."/>
            <person name="Vincourt P."/>
            <person name="Rieseberg L.H."/>
            <person name="Langlade N.B."/>
        </authorList>
    </citation>
    <scope>NUCLEOTIDE SEQUENCE [LARGE SCALE GENOMIC DNA]</scope>
    <source>
        <strain evidence="14">cv. SF193</strain>
        <tissue evidence="12">Leaves</tissue>
    </source>
</reference>
<feature type="domain" description="Zinc-finger" evidence="11">
    <location>
        <begin position="154"/>
        <end position="250"/>
    </location>
</feature>
<keyword evidence="9" id="KW-0539">Nucleus</keyword>
<evidence type="ECO:0000256" key="10">
    <source>
        <dbReference type="SAM" id="MobiDB-lite"/>
    </source>
</evidence>
<feature type="compositionally biased region" description="Polar residues" evidence="10">
    <location>
        <begin position="81"/>
        <end position="95"/>
    </location>
</feature>
<evidence type="ECO:0000256" key="1">
    <source>
        <dbReference type="ARBA" id="ARBA00004123"/>
    </source>
</evidence>
<dbReference type="InParanoid" id="A0A251SZM9"/>
<evidence type="ECO:0000256" key="6">
    <source>
        <dbReference type="ARBA" id="ARBA00022843"/>
    </source>
</evidence>
<accession>A0A251SZM9</accession>
<evidence type="ECO:0000256" key="8">
    <source>
        <dbReference type="ARBA" id="ARBA00023163"/>
    </source>
</evidence>
<keyword evidence="5" id="KW-0597">Phosphoprotein</keyword>
<evidence type="ECO:0000313" key="12">
    <source>
        <dbReference type="EMBL" id="KAF5763695.1"/>
    </source>
</evidence>
<dbReference type="Gramene" id="mRNA:HanXRQr2_Chr15g0683401">
    <property type="protein sequence ID" value="mRNA:HanXRQr2_Chr15g0683401"/>
    <property type="gene ID" value="HanXRQr2_Chr15g0683401"/>
</dbReference>
<dbReference type="GO" id="GO:0006355">
    <property type="term" value="P:regulation of DNA-templated transcription"/>
    <property type="evidence" value="ECO:0007669"/>
    <property type="project" value="InterPro"/>
</dbReference>
<feature type="compositionally biased region" description="Basic and acidic residues" evidence="10">
    <location>
        <begin position="328"/>
        <end position="380"/>
    </location>
</feature>
<evidence type="ECO:0000256" key="4">
    <source>
        <dbReference type="ARBA" id="ARBA00022499"/>
    </source>
</evidence>
<evidence type="ECO:0000256" key="5">
    <source>
        <dbReference type="ARBA" id="ARBA00022553"/>
    </source>
</evidence>
<dbReference type="FunCoup" id="A0A251SZM9">
    <property type="interactions" value="548"/>
</dbReference>
<keyword evidence="3" id="KW-0963">Cytoplasm</keyword>
<dbReference type="EMBL" id="MNCJ02000330">
    <property type="protein sequence ID" value="KAF5763695.1"/>
    <property type="molecule type" value="Genomic_DNA"/>
</dbReference>
<feature type="region of interest" description="Disordered" evidence="10">
    <location>
        <begin position="1"/>
        <end position="21"/>
    </location>
</feature>
<name>A0A251SZM9_HELAN</name>
<dbReference type="InterPro" id="IPR018866">
    <property type="entry name" value="Znf-4CXXC_R1"/>
</dbReference>
<gene>
    <name evidence="13" type="ORF">HannXRQ_Chr12g0361041</name>
    <name evidence="12" type="ORF">HanXRQr2_Chr15g0683401</name>
</gene>
<dbReference type="Pfam" id="PF10497">
    <property type="entry name" value="zf-4CXXC_R1"/>
    <property type="match status" value="1"/>
</dbReference>
<keyword evidence="7" id="KW-0805">Transcription regulation</keyword>
<reference evidence="13" key="2">
    <citation type="submission" date="2017-02" db="EMBL/GenBank/DDBJ databases">
        <title>Sunflower complete genome.</title>
        <authorList>
            <person name="Langlade N."/>
            <person name="Munos S."/>
        </authorList>
    </citation>
    <scope>NUCLEOTIDE SEQUENCE [LARGE SCALE GENOMIC DNA]</scope>
    <source>
        <tissue evidence="13">Leaves</tissue>
    </source>
</reference>
<feature type="region of interest" description="Disordered" evidence="10">
    <location>
        <begin position="65"/>
        <end position="96"/>
    </location>
</feature>
<proteinExistence type="predicted"/>
<evidence type="ECO:0000256" key="3">
    <source>
        <dbReference type="ARBA" id="ARBA00022490"/>
    </source>
</evidence>
<feature type="compositionally biased region" description="Polar residues" evidence="10">
    <location>
        <begin position="1"/>
        <end position="18"/>
    </location>
</feature>
<evidence type="ECO:0000259" key="11">
    <source>
        <dbReference type="Pfam" id="PF10497"/>
    </source>
</evidence>
<feature type="region of interest" description="Disordered" evidence="10">
    <location>
        <begin position="282"/>
        <end position="380"/>
    </location>
</feature>
<keyword evidence="8" id="KW-0804">Transcription</keyword>
<keyword evidence="6" id="KW-0832">Ubl conjugation</keyword>
<dbReference type="PANTHER" id="PTHR31169:SF23">
    <property type="entry name" value="OS03G0572250 PROTEIN"/>
    <property type="match status" value="1"/>
</dbReference>
<evidence type="ECO:0000313" key="14">
    <source>
        <dbReference type="Proteomes" id="UP000215914"/>
    </source>
</evidence>
<evidence type="ECO:0000256" key="9">
    <source>
        <dbReference type="ARBA" id="ARBA00023242"/>
    </source>
</evidence>
<evidence type="ECO:0000256" key="2">
    <source>
        <dbReference type="ARBA" id="ARBA00004496"/>
    </source>
</evidence>
<evidence type="ECO:0000256" key="7">
    <source>
        <dbReference type="ARBA" id="ARBA00023015"/>
    </source>
</evidence>
<comment type="subcellular location">
    <subcellularLocation>
        <location evidence="2">Cytoplasm</location>
    </subcellularLocation>
    <subcellularLocation>
        <location evidence="1">Nucleus</location>
    </subcellularLocation>
</comment>
<keyword evidence="13" id="KW-0863">Zinc-finger</keyword>
<keyword evidence="14" id="KW-1185">Reference proteome</keyword>
<keyword evidence="13" id="KW-0862">Zinc</keyword>
<protein>
    <submittedName>
        <fullName evidence="13">Putative zinc-finger domain of monoamine-oxidase A repressor R1</fullName>
    </submittedName>
    <submittedName>
        <fullName evidence="12">Transcription factor C2H2 family</fullName>
    </submittedName>
</protein>
<dbReference type="OrthoDB" id="298344at2759"/>
<dbReference type="GO" id="GO:0005634">
    <property type="term" value="C:nucleus"/>
    <property type="evidence" value="ECO:0000318"/>
    <property type="project" value="GO_Central"/>
</dbReference>
<dbReference type="PANTHER" id="PTHR31169">
    <property type="entry name" value="OS05G0300700 PROTEIN"/>
    <property type="match status" value="1"/>
</dbReference>
<keyword evidence="13" id="KW-0479">Metal-binding</keyword>
<dbReference type="EMBL" id="CM007901">
    <property type="protein sequence ID" value="OTG04327.1"/>
    <property type="molecule type" value="Genomic_DNA"/>
</dbReference>
<reference evidence="12" key="3">
    <citation type="submission" date="2020-06" db="EMBL/GenBank/DDBJ databases">
        <title>Helianthus annuus Genome sequencing and assembly Release 2.</title>
        <authorList>
            <person name="Gouzy J."/>
            <person name="Langlade N."/>
            <person name="Munos S."/>
        </authorList>
    </citation>
    <scope>NUCLEOTIDE SEQUENCE</scope>
    <source>
        <tissue evidence="12">Leaves</tissue>
    </source>
</reference>
<dbReference type="GO" id="GO:0008270">
    <property type="term" value="F:zinc ion binding"/>
    <property type="evidence" value="ECO:0007669"/>
    <property type="project" value="UniProtKB-KW"/>
</dbReference>
<dbReference type="Proteomes" id="UP000215914">
    <property type="component" value="Chromosome 12"/>
</dbReference>
<evidence type="ECO:0000313" key="13">
    <source>
        <dbReference type="EMBL" id="OTG04327.1"/>
    </source>
</evidence>
<organism evidence="13 14">
    <name type="scientific">Helianthus annuus</name>
    <name type="common">Common sunflower</name>
    <dbReference type="NCBI Taxonomy" id="4232"/>
    <lineage>
        <taxon>Eukaryota</taxon>
        <taxon>Viridiplantae</taxon>
        <taxon>Streptophyta</taxon>
        <taxon>Embryophyta</taxon>
        <taxon>Tracheophyta</taxon>
        <taxon>Spermatophyta</taxon>
        <taxon>Magnoliopsida</taxon>
        <taxon>eudicotyledons</taxon>
        <taxon>Gunneridae</taxon>
        <taxon>Pentapetalae</taxon>
        <taxon>asterids</taxon>
        <taxon>campanulids</taxon>
        <taxon>Asterales</taxon>
        <taxon>Asteraceae</taxon>
        <taxon>Asteroideae</taxon>
        <taxon>Heliantheae alliance</taxon>
        <taxon>Heliantheae</taxon>
        <taxon>Helianthus</taxon>
    </lineage>
</organism>